<reference evidence="2" key="1">
    <citation type="submission" date="2024-03" db="EMBL/GenBank/DDBJ databases">
        <authorList>
            <consortium name="ELIXIR-Norway"/>
            <consortium name="Elixir Norway"/>
        </authorList>
    </citation>
    <scope>NUCLEOTIDE SEQUENCE</scope>
</reference>
<gene>
    <name evidence="2" type="ORF">CSSPJE1EN2_LOCUS3762</name>
</gene>
<protein>
    <submittedName>
        <fullName evidence="2">Uncharacterized protein</fullName>
    </submittedName>
</protein>
<organism evidence="2 3">
    <name type="scientific">Sphagnum jensenii</name>
    <dbReference type="NCBI Taxonomy" id="128206"/>
    <lineage>
        <taxon>Eukaryota</taxon>
        <taxon>Viridiplantae</taxon>
        <taxon>Streptophyta</taxon>
        <taxon>Embryophyta</taxon>
        <taxon>Bryophyta</taxon>
        <taxon>Sphagnophytina</taxon>
        <taxon>Sphagnopsida</taxon>
        <taxon>Sphagnales</taxon>
        <taxon>Sphagnaceae</taxon>
        <taxon>Sphagnum</taxon>
    </lineage>
</organism>
<dbReference type="EMBL" id="OZ023712">
    <property type="protein sequence ID" value="CAK9860767.1"/>
    <property type="molecule type" value="Genomic_DNA"/>
</dbReference>
<evidence type="ECO:0000256" key="1">
    <source>
        <dbReference type="SAM" id="Phobius"/>
    </source>
</evidence>
<feature type="transmembrane region" description="Helical" evidence="1">
    <location>
        <begin position="269"/>
        <end position="290"/>
    </location>
</feature>
<dbReference type="PANTHER" id="PTHR33287">
    <property type="entry name" value="OS03G0453550 PROTEIN"/>
    <property type="match status" value="1"/>
</dbReference>
<proteinExistence type="predicted"/>
<evidence type="ECO:0000313" key="3">
    <source>
        <dbReference type="Proteomes" id="UP001497522"/>
    </source>
</evidence>
<dbReference type="Proteomes" id="UP001497522">
    <property type="component" value="Chromosome 11"/>
</dbReference>
<feature type="transmembrane region" description="Helical" evidence="1">
    <location>
        <begin position="174"/>
        <end position="192"/>
    </location>
</feature>
<keyword evidence="1" id="KW-0472">Membrane</keyword>
<name>A0ABP1AE01_9BRYO</name>
<keyword evidence="1" id="KW-1133">Transmembrane helix</keyword>
<dbReference type="PANTHER" id="PTHR33287:SF11">
    <property type="entry name" value="OS03G0778400 PROTEIN"/>
    <property type="match status" value="1"/>
</dbReference>
<keyword evidence="3" id="KW-1185">Reference proteome</keyword>
<keyword evidence="1" id="KW-0812">Transmembrane</keyword>
<sequence length="294" mass="31863">MDDDLEAGGGRKVDAILGGVNGVSSIGRTFQGDLEAGGGRKVDAILGDVNGVSRIGRAFQGDLEIGGGGNMIKKQEEANNSIVQVDQVNEVEREIRNLLGLRGEAVNHETLCKVALEEWQNNAVLFGNRVDKRKKESRNVRNEVYQLVGFFSAFQGLLLLAVAQSILLHKNNRAFPLALSAFATVLTVLGVGQKNMQIRELKKTIKDEDPTRKVFVARVQKLKQQGIKFSFQKCANDEDKGVKAKHTKLTAAPEGACATFLGLLISYEAGVVVVIILFGGLCLVAMNQILCNPM</sequence>
<accession>A0ABP1AE01</accession>
<feature type="transmembrane region" description="Helical" evidence="1">
    <location>
        <begin position="144"/>
        <end position="168"/>
    </location>
</feature>
<evidence type="ECO:0000313" key="2">
    <source>
        <dbReference type="EMBL" id="CAK9860767.1"/>
    </source>
</evidence>